<keyword evidence="5" id="KW-1185">Reference proteome</keyword>
<dbReference type="InterPro" id="IPR003961">
    <property type="entry name" value="FN3_dom"/>
</dbReference>
<accession>C0GGU3</accession>
<sequence length="522" mass="60176">MQFKQRILNLFNKFKTLKKPYQVLTILLILLIPVTAYASWYYYRVSKPADLFEPTIPDFERPEEYEWDAESYFSRNIVNIALLGFDGSEARDERYSIYRPDTIKVFSVNFDDETINIIDIPRDIYTRIADTSTHDKINHAYYFGHRYGGAEGDENRHQKGIDYTLKSISNVLGGIPLNYYVALDMDAVVTLVDSLGGVRFDMPFDLYNTRGRLVAEKGEQLLDGYQYLWYLRTREVGGDVGRMQRQTELLKATLTHIRSEGLVRNIPTLYNSYYDLIDTNLNNQQIIGLAMYGMDFRNDEIISHTLRGRGQHKDGIYYMLMDQQLRAEIINKVFDIDFQVQPQQTLTDTTPSPPKSFTAEVIDDDGTPQIRLTWEPGDNFNREYTLYRSTNGEEDVRISNKQEGRTYFDTDVKPGSTYSYRLEAVNRRAVSDSVTSSITIEEAAMADPENGQQPESEPAEDEEGRPKDEETEKDSKQDREKPNEDSDSDSDNDNDNDNDNDEQENENPDGDETDNDNKNSDG</sequence>
<dbReference type="Pfam" id="PF03816">
    <property type="entry name" value="LytR_cpsA_psr"/>
    <property type="match status" value="1"/>
</dbReference>
<reference evidence="4 5" key="1">
    <citation type="submission" date="2009-02" db="EMBL/GenBank/DDBJ databases">
        <title>Sequencing of the draft genome and assembly of Dethiobacter alkaliphilus AHT 1.</title>
        <authorList>
            <consortium name="US DOE Joint Genome Institute (JGI-PGF)"/>
            <person name="Lucas S."/>
            <person name="Copeland A."/>
            <person name="Lapidus A."/>
            <person name="Glavina del Rio T."/>
            <person name="Dalin E."/>
            <person name="Tice H."/>
            <person name="Bruce D."/>
            <person name="Goodwin L."/>
            <person name="Pitluck S."/>
            <person name="Larimer F."/>
            <person name="Land M.L."/>
            <person name="Hauser L."/>
            <person name="Muyzer G."/>
        </authorList>
    </citation>
    <scope>NUCLEOTIDE SEQUENCE [LARGE SCALE GENOMIC DNA]</scope>
    <source>
        <strain evidence="4 5">AHT 1</strain>
    </source>
</reference>
<proteinExistence type="inferred from homology"/>
<comment type="caution">
    <text evidence="4">The sequence shown here is derived from an EMBL/GenBank/DDBJ whole genome shotgun (WGS) entry which is preliminary data.</text>
</comment>
<dbReference type="InterPro" id="IPR004474">
    <property type="entry name" value="LytR_CpsA_psr"/>
</dbReference>
<protein>
    <submittedName>
        <fullName evidence="4">Cell envelope-related transcriptional attenuator</fullName>
    </submittedName>
</protein>
<dbReference type="PROSITE" id="PS50853">
    <property type="entry name" value="FN3"/>
    <property type="match status" value="1"/>
</dbReference>
<feature type="domain" description="Fibronectin type-III" evidence="3">
    <location>
        <begin position="353"/>
        <end position="446"/>
    </location>
</feature>
<name>C0GGU3_DETAL</name>
<evidence type="ECO:0000313" key="5">
    <source>
        <dbReference type="Proteomes" id="UP000006443"/>
    </source>
</evidence>
<feature type="compositionally biased region" description="Basic and acidic residues" evidence="2">
    <location>
        <begin position="464"/>
        <end position="484"/>
    </location>
</feature>
<dbReference type="eggNOG" id="COG1316">
    <property type="taxonomic scope" value="Bacteria"/>
</dbReference>
<dbReference type="Proteomes" id="UP000006443">
    <property type="component" value="Unassembled WGS sequence"/>
</dbReference>
<dbReference type="AlphaFoldDB" id="C0GGU3"/>
<dbReference type="InterPro" id="IPR013783">
    <property type="entry name" value="Ig-like_fold"/>
</dbReference>
<dbReference type="RefSeq" id="WP_008516542.1">
    <property type="nucleotide sequence ID" value="NZ_ACJM01000007.1"/>
</dbReference>
<dbReference type="STRING" id="555088.DealDRAFT_1657"/>
<evidence type="ECO:0000313" key="4">
    <source>
        <dbReference type="EMBL" id="EEG77534.1"/>
    </source>
</evidence>
<dbReference type="PANTHER" id="PTHR33392">
    <property type="entry name" value="POLYISOPRENYL-TEICHOIC ACID--PEPTIDOGLYCAN TEICHOIC ACID TRANSFERASE TAGU"/>
    <property type="match status" value="1"/>
</dbReference>
<dbReference type="EMBL" id="ACJM01000007">
    <property type="protein sequence ID" value="EEG77534.1"/>
    <property type="molecule type" value="Genomic_DNA"/>
</dbReference>
<comment type="similarity">
    <text evidence="1">Belongs to the LytR/CpsA/Psr (LCP) family.</text>
</comment>
<dbReference type="SMART" id="SM00060">
    <property type="entry name" value="FN3"/>
    <property type="match status" value="1"/>
</dbReference>
<dbReference type="PANTHER" id="PTHR33392:SF6">
    <property type="entry name" value="POLYISOPRENYL-TEICHOIC ACID--PEPTIDOGLYCAN TEICHOIC ACID TRANSFERASE TAGU"/>
    <property type="match status" value="1"/>
</dbReference>
<dbReference type="CDD" id="cd00063">
    <property type="entry name" value="FN3"/>
    <property type="match status" value="1"/>
</dbReference>
<dbReference type="InterPro" id="IPR036116">
    <property type="entry name" value="FN3_sf"/>
</dbReference>
<organism evidence="4 5">
    <name type="scientific">Dethiobacter alkaliphilus AHT 1</name>
    <dbReference type="NCBI Taxonomy" id="555088"/>
    <lineage>
        <taxon>Bacteria</taxon>
        <taxon>Bacillati</taxon>
        <taxon>Bacillota</taxon>
        <taxon>Dethiobacteria</taxon>
        <taxon>Dethiobacterales</taxon>
        <taxon>Dethiobacteraceae</taxon>
        <taxon>Dethiobacter</taxon>
    </lineage>
</organism>
<evidence type="ECO:0000256" key="2">
    <source>
        <dbReference type="SAM" id="MobiDB-lite"/>
    </source>
</evidence>
<feature type="compositionally biased region" description="Acidic residues" evidence="2">
    <location>
        <begin position="485"/>
        <end position="514"/>
    </location>
</feature>
<evidence type="ECO:0000259" key="3">
    <source>
        <dbReference type="PROSITE" id="PS50853"/>
    </source>
</evidence>
<gene>
    <name evidence="4" type="ORF">DealDRAFT_1657</name>
</gene>
<dbReference type="NCBIfam" id="TIGR00350">
    <property type="entry name" value="lytR_cpsA_psr"/>
    <property type="match status" value="1"/>
</dbReference>
<dbReference type="Gene3D" id="3.40.630.190">
    <property type="entry name" value="LCP protein"/>
    <property type="match status" value="1"/>
</dbReference>
<dbReference type="Gene3D" id="2.60.40.10">
    <property type="entry name" value="Immunoglobulins"/>
    <property type="match status" value="1"/>
</dbReference>
<dbReference type="SUPFAM" id="SSF49265">
    <property type="entry name" value="Fibronectin type III"/>
    <property type="match status" value="1"/>
</dbReference>
<feature type="region of interest" description="Disordered" evidence="2">
    <location>
        <begin position="442"/>
        <end position="522"/>
    </location>
</feature>
<dbReference type="InterPro" id="IPR050922">
    <property type="entry name" value="LytR/CpsA/Psr_CW_biosynth"/>
</dbReference>
<evidence type="ECO:0000256" key="1">
    <source>
        <dbReference type="ARBA" id="ARBA00006068"/>
    </source>
</evidence>